<dbReference type="RefSeq" id="WP_043604520.1">
    <property type="nucleotide sequence ID" value="NZ_AXCY01000018.1"/>
</dbReference>
<protein>
    <submittedName>
        <fullName evidence="3">Uncharacterized protein</fullName>
    </submittedName>
</protein>
<keyword evidence="4" id="KW-1185">Reference proteome</keyword>
<reference evidence="3 4" key="1">
    <citation type="submission" date="2013-08" db="EMBL/GenBank/DDBJ databases">
        <title>Genome sequencing of Cellulomonas carbonis T26.</title>
        <authorList>
            <person name="Chen F."/>
            <person name="Li Y."/>
            <person name="Wang G."/>
        </authorList>
    </citation>
    <scope>NUCLEOTIDE SEQUENCE [LARGE SCALE GENOMIC DNA]</scope>
    <source>
        <strain evidence="3 4">T26</strain>
    </source>
</reference>
<name>A0A0A0BT25_9CELL</name>
<organism evidence="3 4">
    <name type="scientific">Cellulomonas carbonis T26</name>
    <dbReference type="NCBI Taxonomy" id="947969"/>
    <lineage>
        <taxon>Bacteria</taxon>
        <taxon>Bacillati</taxon>
        <taxon>Actinomycetota</taxon>
        <taxon>Actinomycetes</taxon>
        <taxon>Micrococcales</taxon>
        <taxon>Cellulomonadaceae</taxon>
        <taxon>Cellulomonas</taxon>
    </lineage>
</organism>
<sequence>MDGFWEFAASYWWLVFPLLGVLGGATEGFERWDKRRRKHKLELARIKYGAGAGPVPGAGTTAPTVRGRAHRADVDRVVAEHDAVHRRWLAYELDVDKLIDFPMMSDMREPLVVDFHRAKRHADGLRPARADDVEDLVRLDAYRSSVEELALAFEVAGREARRRRASTFTASERQALTKAKQLIAIAEDRGASASERHTAYRLAMRELEGLVAVPEGATTALEQRIAGEIEQGSHPPATERDPA</sequence>
<gene>
    <name evidence="3" type="ORF">N868_05560</name>
</gene>
<dbReference type="OrthoDB" id="4948465at2"/>
<evidence type="ECO:0000256" key="1">
    <source>
        <dbReference type="SAM" id="MobiDB-lite"/>
    </source>
</evidence>
<evidence type="ECO:0000256" key="2">
    <source>
        <dbReference type="SAM" id="Phobius"/>
    </source>
</evidence>
<dbReference type="Proteomes" id="UP000029839">
    <property type="component" value="Unassembled WGS sequence"/>
</dbReference>
<comment type="caution">
    <text evidence="3">The sequence shown here is derived from an EMBL/GenBank/DDBJ whole genome shotgun (WGS) entry which is preliminary data.</text>
</comment>
<dbReference type="EMBL" id="AXCY01000018">
    <property type="protein sequence ID" value="KGM11588.1"/>
    <property type="molecule type" value="Genomic_DNA"/>
</dbReference>
<dbReference type="AlphaFoldDB" id="A0A0A0BT25"/>
<keyword evidence="2" id="KW-0472">Membrane</keyword>
<keyword evidence="2" id="KW-1133">Transmembrane helix</keyword>
<feature type="transmembrane region" description="Helical" evidence="2">
    <location>
        <begin position="12"/>
        <end position="29"/>
    </location>
</feature>
<evidence type="ECO:0000313" key="4">
    <source>
        <dbReference type="Proteomes" id="UP000029839"/>
    </source>
</evidence>
<feature type="region of interest" description="Disordered" evidence="1">
    <location>
        <begin position="224"/>
        <end position="243"/>
    </location>
</feature>
<reference evidence="3 4" key="2">
    <citation type="journal article" date="2015" name="Stand. Genomic Sci.">
        <title>Draft genome sequence of Cellulomonas carbonis T26(T) and comparative analysis of six Cellulomonas genomes.</title>
        <authorList>
            <person name="Zhuang W."/>
            <person name="Zhang S."/>
            <person name="Xia X."/>
            <person name="Wang G."/>
        </authorList>
    </citation>
    <scope>NUCLEOTIDE SEQUENCE [LARGE SCALE GENOMIC DNA]</scope>
    <source>
        <strain evidence="3 4">T26</strain>
    </source>
</reference>
<accession>A0A0A0BT25</accession>
<keyword evidence="2" id="KW-0812">Transmembrane</keyword>
<proteinExistence type="predicted"/>
<evidence type="ECO:0000313" key="3">
    <source>
        <dbReference type="EMBL" id="KGM11588.1"/>
    </source>
</evidence>